<evidence type="ECO:0000256" key="1">
    <source>
        <dbReference type="ARBA" id="ARBA00005771"/>
    </source>
</evidence>
<dbReference type="Gene3D" id="3.40.50.300">
    <property type="entry name" value="P-loop containing nucleotide triphosphate hydrolases"/>
    <property type="match status" value="1"/>
</dbReference>
<protein>
    <submittedName>
        <fullName evidence="4">Probable sulfotransferase</fullName>
    </submittedName>
</protein>
<dbReference type="Pfam" id="PF00685">
    <property type="entry name" value="Sulfotransfer_1"/>
    <property type="match status" value="1"/>
</dbReference>
<name>Q2SGP1_HAHCH</name>
<dbReference type="STRING" id="349521.HCH_03435"/>
<dbReference type="AlphaFoldDB" id="Q2SGP1"/>
<gene>
    <name evidence="4" type="ordered locus">HCH_03435</name>
</gene>
<reference evidence="4 5" key="1">
    <citation type="journal article" date="2005" name="Nucleic Acids Res.">
        <title>Genomic blueprint of Hahella chejuensis, a marine microbe producing an algicidal agent.</title>
        <authorList>
            <person name="Jeong H."/>
            <person name="Yim J.H."/>
            <person name="Lee C."/>
            <person name="Choi S.-H."/>
            <person name="Park Y.K."/>
            <person name="Yoon S.H."/>
            <person name="Hur C.-G."/>
            <person name="Kang H.-Y."/>
            <person name="Kim D."/>
            <person name="Lee H.H."/>
            <person name="Park K.H."/>
            <person name="Park S.-H."/>
            <person name="Park H.-S."/>
            <person name="Lee H.K."/>
            <person name="Oh T.K."/>
            <person name="Kim J.F."/>
        </authorList>
    </citation>
    <scope>NUCLEOTIDE SEQUENCE [LARGE SCALE GENOMIC DNA]</scope>
    <source>
        <strain evidence="4 5">KCTC 2396</strain>
    </source>
</reference>
<dbReference type="HOGENOM" id="CLU_027239_1_2_6"/>
<dbReference type="RefSeq" id="WP_011397251.1">
    <property type="nucleotide sequence ID" value="NC_007645.1"/>
</dbReference>
<dbReference type="Proteomes" id="UP000000238">
    <property type="component" value="Chromosome"/>
</dbReference>
<comment type="similarity">
    <text evidence="1">Belongs to the sulfotransferase 1 family.</text>
</comment>
<keyword evidence="5" id="KW-1185">Reference proteome</keyword>
<sequence>MDRSDRMVYGLRVPYFITESRINELMQQVEPRNTDVWLVTYPRSGTTLTQGILANLLNADASRHQTVPWPEVGWENSRYYISLDDLEKLVAPRCFKSHWTASEHVDPIKSKARFIHVSRDCPDMVTSYYYQYLNAIDGDKSYRRSWDDFFQQFMTSELRWGSYFYHYYSWRRHYGRSNILYLTYEEILSDMPTAVRKIADFVGVDVTERDVQRITEACRFAAMKAREPEMAHHYRVGAIGDHRRVMSEAQINSLTHKMNEVKAMLQFPGDKSCAAAGRGRQALTCADPVVAGKSLQTK</sequence>
<evidence type="ECO:0000313" key="4">
    <source>
        <dbReference type="EMBL" id="ABC30183.1"/>
    </source>
</evidence>
<evidence type="ECO:0000313" key="5">
    <source>
        <dbReference type="Proteomes" id="UP000000238"/>
    </source>
</evidence>
<dbReference type="KEGG" id="hch:HCH_03435"/>
<dbReference type="eggNOG" id="ENOG502ZA0J">
    <property type="taxonomic scope" value="Bacteria"/>
</dbReference>
<organism evidence="4 5">
    <name type="scientific">Hahella chejuensis (strain KCTC 2396)</name>
    <dbReference type="NCBI Taxonomy" id="349521"/>
    <lineage>
        <taxon>Bacteria</taxon>
        <taxon>Pseudomonadati</taxon>
        <taxon>Pseudomonadota</taxon>
        <taxon>Gammaproteobacteria</taxon>
        <taxon>Oceanospirillales</taxon>
        <taxon>Hahellaceae</taxon>
        <taxon>Hahella</taxon>
    </lineage>
</organism>
<dbReference type="InterPro" id="IPR027417">
    <property type="entry name" value="P-loop_NTPase"/>
</dbReference>
<evidence type="ECO:0000259" key="3">
    <source>
        <dbReference type="Pfam" id="PF00685"/>
    </source>
</evidence>
<keyword evidence="2 4" id="KW-0808">Transferase</keyword>
<dbReference type="OrthoDB" id="3399180at2"/>
<dbReference type="EMBL" id="CP000155">
    <property type="protein sequence ID" value="ABC30183.1"/>
    <property type="molecule type" value="Genomic_DNA"/>
</dbReference>
<dbReference type="SUPFAM" id="SSF52540">
    <property type="entry name" value="P-loop containing nucleoside triphosphate hydrolases"/>
    <property type="match status" value="1"/>
</dbReference>
<dbReference type="GO" id="GO:0008146">
    <property type="term" value="F:sulfotransferase activity"/>
    <property type="evidence" value="ECO:0007669"/>
    <property type="project" value="InterPro"/>
</dbReference>
<feature type="domain" description="Sulfotransferase" evidence="3">
    <location>
        <begin position="34"/>
        <end position="256"/>
    </location>
</feature>
<accession>Q2SGP1</accession>
<evidence type="ECO:0000256" key="2">
    <source>
        <dbReference type="ARBA" id="ARBA00022679"/>
    </source>
</evidence>
<dbReference type="InterPro" id="IPR000863">
    <property type="entry name" value="Sulfotransferase_dom"/>
</dbReference>
<proteinExistence type="inferred from homology"/>
<dbReference type="PANTHER" id="PTHR11783">
    <property type="entry name" value="SULFOTRANSFERASE SULT"/>
    <property type="match status" value="1"/>
</dbReference>